<accession>A0A4Y8Q9E8</accession>
<comment type="caution">
    <text evidence="1">The sequence shown here is derived from an EMBL/GenBank/DDBJ whole genome shotgun (WGS) entry which is preliminary data.</text>
</comment>
<organism evidence="1 2">
    <name type="scientific">Paenibacillus athensensis</name>
    <dbReference type="NCBI Taxonomy" id="1967502"/>
    <lineage>
        <taxon>Bacteria</taxon>
        <taxon>Bacillati</taxon>
        <taxon>Bacillota</taxon>
        <taxon>Bacilli</taxon>
        <taxon>Bacillales</taxon>
        <taxon>Paenibacillaceae</taxon>
        <taxon>Paenibacillus</taxon>
    </lineage>
</organism>
<gene>
    <name evidence="1" type="ORF">B5M42_02090</name>
</gene>
<dbReference type="Proteomes" id="UP000298246">
    <property type="component" value="Unassembled WGS sequence"/>
</dbReference>
<dbReference type="RefSeq" id="WP_134749198.1">
    <property type="nucleotide sequence ID" value="NZ_MYFO02000004.1"/>
</dbReference>
<dbReference type="OrthoDB" id="2625907at2"/>
<evidence type="ECO:0000313" key="1">
    <source>
        <dbReference type="EMBL" id="TFE91258.1"/>
    </source>
</evidence>
<protein>
    <submittedName>
        <fullName evidence="1">Uncharacterized protein</fullName>
    </submittedName>
</protein>
<dbReference type="AlphaFoldDB" id="A0A4Y8Q9E8"/>
<sequence length="71" mass="8037">MTTTSITFDQAAIQVNLIGTDHKLIPSLLSALRQNKITLNTLRKKPVQIDLLSSEAYLYSEEGDKYRIPIF</sequence>
<evidence type="ECO:0000313" key="2">
    <source>
        <dbReference type="Proteomes" id="UP000298246"/>
    </source>
</evidence>
<dbReference type="EMBL" id="MYFO01000002">
    <property type="protein sequence ID" value="TFE91258.1"/>
    <property type="molecule type" value="Genomic_DNA"/>
</dbReference>
<proteinExistence type="predicted"/>
<name>A0A4Y8Q9E8_9BACL</name>
<reference evidence="1 2" key="1">
    <citation type="submission" date="2017-03" db="EMBL/GenBank/DDBJ databases">
        <title>Isolation of Levoglucosan Utilizing Bacteria.</title>
        <authorList>
            <person name="Arya A.S."/>
        </authorList>
    </citation>
    <scope>NUCLEOTIDE SEQUENCE [LARGE SCALE GENOMIC DNA]</scope>
    <source>
        <strain evidence="1 2">MEC069</strain>
    </source>
</reference>
<keyword evidence="2" id="KW-1185">Reference proteome</keyword>